<evidence type="ECO:0000256" key="2">
    <source>
        <dbReference type="ARBA" id="ARBA00023315"/>
    </source>
</evidence>
<dbReference type="InterPro" id="IPR016181">
    <property type="entry name" value="Acyl_CoA_acyltransferase"/>
</dbReference>
<sequence length="150" mass="16277">MNPPALSIRQFQPADADAVVQLWRDCGLTRPWNDPYKDIARKLTVQPELFLVGTAGGALVAAVMAGYDGHRGWVNYLAVAPGCQRRGYATALMQAVERQLLAMGCPKINLLVRGGNEAVVAFYRKLAFTQDEVISLGKRLIPDLAPAATP</sequence>
<dbReference type="NCBIfam" id="NF002959">
    <property type="entry name" value="PRK03624.1"/>
    <property type="match status" value="1"/>
</dbReference>
<gene>
    <name evidence="4" type="ORF">CAL24_18060</name>
</gene>
<dbReference type="GO" id="GO:0016747">
    <property type="term" value="F:acyltransferase activity, transferring groups other than amino-acyl groups"/>
    <property type="evidence" value="ECO:0007669"/>
    <property type="project" value="InterPro"/>
</dbReference>
<evidence type="ECO:0000259" key="3">
    <source>
        <dbReference type="PROSITE" id="PS51186"/>
    </source>
</evidence>
<protein>
    <submittedName>
        <fullName evidence="4">GNAT family acetyltransferase</fullName>
    </submittedName>
</protein>
<dbReference type="InterPro" id="IPR000182">
    <property type="entry name" value="GNAT_dom"/>
</dbReference>
<accession>A0A261VJH0</accession>
<dbReference type="Pfam" id="PF00583">
    <property type="entry name" value="Acetyltransf_1"/>
    <property type="match status" value="1"/>
</dbReference>
<dbReference type="InterPro" id="IPR050832">
    <property type="entry name" value="Bact_Acetyltransf"/>
</dbReference>
<dbReference type="RefSeq" id="WP_094807466.1">
    <property type="nucleotide sequence ID" value="NZ_NEVT01000007.1"/>
</dbReference>
<name>A0A261VJH0_9BORD</name>
<keyword evidence="5" id="KW-1185">Reference proteome</keyword>
<keyword evidence="1 4" id="KW-0808">Transferase</keyword>
<dbReference type="PROSITE" id="PS51186">
    <property type="entry name" value="GNAT"/>
    <property type="match status" value="1"/>
</dbReference>
<dbReference type="AlphaFoldDB" id="A0A261VJH0"/>
<organism evidence="4 5">
    <name type="scientific">Bordetella genomosp. 2</name>
    <dbReference type="NCBI Taxonomy" id="1983456"/>
    <lineage>
        <taxon>Bacteria</taxon>
        <taxon>Pseudomonadati</taxon>
        <taxon>Pseudomonadota</taxon>
        <taxon>Betaproteobacteria</taxon>
        <taxon>Burkholderiales</taxon>
        <taxon>Alcaligenaceae</taxon>
        <taxon>Bordetella</taxon>
    </lineage>
</organism>
<reference evidence="5" key="1">
    <citation type="submission" date="2017-05" db="EMBL/GenBank/DDBJ databases">
        <title>Complete and WGS of Bordetella genogroups.</title>
        <authorList>
            <person name="Spilker T."/>
            <person name="Lipuma J."/>
        </authorList>
    </citation>
    <scope>NUCLEOTIDE SEQUENCE [LARGE SCALE GENOMIC DNA]</scope>
    <source>
        <strain evidence="5">AU8256</strain>
    </source>
</reference>
<evidence type="ECO:0000313" key="4">
    <source>
        <dbReference type="EMBL" id="OZI73750.1"/>
    </source>
</evidence>
<feature type="domain" description="N-acetyltransferase" evidence="3">
    <location>
        <begin position="6"/>
        <end position="150"/>
    </location>
</feature>
<dbReference type="EMBL" id="NEVT01000007">
    <property type="protein sequence ID" value="OZI73750.1"/>
    <property type="molecule type" value="Genomic_DNA"/>
</dbReference>
<proteinExistence type="predicted"/>
<dbReference type="CDD" id="cd04301">
    <property type="entry name" value="NAT_SF"/>
    <property type="match status" value="1"/>
</dbReference>
<dbReference type="Proteomes" id="UP000215633">
    <property type="component" value="Unassembled WGS sequence"/>
</dbReference>
<keyword evidence="2" id="KW-0012">Acyltransferase</keyword>
<dbReference type="PANTHER" id="PTHR43877">
    <property type="entry name" value="AMINOALKYLPHOSPHONATE N-ACETYLTRANSFERASE-RELATED-RELATED"/>
    <property type="match status" value="1"/>
</dbReference>
<dbReference type="SUPFAM" id="SSF55729">
    <property type="entry name" value="Acyl-CoA N-acyltransferases (Nat)"/>
    <property type="match status" value="1"/>
</dbReference>
<evidence type="ECO:0000313" key="5">
    <source>
        <dbReference type="Proteomes" id="UP000215633"/>
    </source>
</evidence>
<dbReference type="Gene3D" id="3.40.630.30">
    <property type="match status" value="1"/>
</dbReference>
<comment type="caution">
    <text evidence="4">The sequence shown here is derived from an EMBL/GenBank/DDBJ whole genome shotgun (WGS) entry which is preliminary data.</text>
</comment>
<evidence type="ECO:0000256" key="1">
    <source>
        <dbReference type="ARBA" id="ARBA00022679"/>
    </source>
</evidence>